<reference evidence="1 2" key="1">
    <citation type="journal article" date="2014" name="Environ. Microbiol.">
        <title>Contrasting genomic patterns and infection strategies of two co-existing Bacteroidetes podovirus genera.</title>
        <authorList>
            <person name="Holmfeldt K."/>
            <person name="Howard-Varona C."/>
            <person name="Solonenko N."/>
            <person name="Sullivan M.B."/>
        </authorList>
    </citation>
    <scope>NUCLEOTIDE SEQUENCE [LARGE SCALE GENOMIC DNA]</scope>
    <source>
        <strain evidence="1 2">18</strain>
    </source>
</reference>
<dbReference type="KEGG" id="cbat:M666_14120"/>
<evidence type="ECO:0000313" key="1">
    <source>
        <dbReference type="EMBL" id="AIZ42615.1"/>
    </source>
</evidence>
<protein>
    <submittedName>
        <fullName evidence="1">GTP-binding protein</fullName>
    </submittedName>
</protein>
<dbReference type="Pfam" id="PF10504">
    <property type="entry name" value="DUF2452"/>
    <property type="match status" value="1"/>
</dbReference>
<proteinExistence type="predicted"/>
<organism evidence="1 2">
    <name type="scientific">Cellulophaga baltica 18</name>
    <dbReference type="NCBI Taxonomy" id="1348584"/>
    <lineage>
        <taxon>Bacteria</taxon>
        <taxon>Pseudomonadati</taxon>
        <taxon>Bacteroidota</taxon>
        <taxon>Flavobacteriia</taxon>
        <taxon>Flavobacteriales</taxon>
        <taxon>Flavobacteriaceae</taxon>
        <taxon>Cellulophaga</taxon>
    </lineage>
</organism>
<accession>A0AAU8RZR2</accession>
<name>A0AAU8RZR2_9FLAO</name>
<evidence type="ECO:0000313" key="2">
    <source>
        <dbReference type="Proteomes" id="UP000030786"/>
    </source>
</evidence>
<dbReference type="RefSeq" id="WP_024480666.1">
    <property type="nucleotide sequence ID" value="NZ_CP009976.1"/>
</dbReference>
<dbReference type="AlphaFoldDB" id="A0AAU8RZR2"/>
<dbReference type="InterPro" id="IPR019534">
    <property type="entry name" value="DUF2452"/>
</dbReference>
<gene>
    <name evidence="1" type="ORF">M666_14120</name>
</gene>
<dbReference type="Proteomes" id="UP000030786">
    <property type="component" value="Chromosome"/>
</dbReference>
<dbReference type="GeneID" id="78061874"/>
<sequence length="132" mass="15336">MNSKKPDNVVFNTDTQKYDAALKPYSTNLGAPAIQPMDTIAWKNRSINKVNHKIQTRYQELKEAYDKMMAEFDHNNLIYNAKFSFEPIIGEQYHLYSKQDGTNFLSIIAPDQCNFESLGSFYLNADQIWEKL</sequence>
<dbReference type="EMBL" id="CP009976">
    <property type="protein sequence ID" value="AIZ42615.1"/>
    <property type="molecule type" value="Genomic_DNA"/>
</dbReference>